<dbReference type="GO" id="GO:0016853">
    <property type="term" value="F:isomerase activity"/>
    <property type="evidence" value="ECO:0007669"/>
    <property type="project" value="UniProtKB-KW"/>
</dbReference>
<keyword evidence="8 9" id="KW-0413">Isomerase</keyword>
<keyword evidence="6 9" id="KW-0822">Tryptophan biosynthesis</keyword>
<dbReference type="RefSeq" id="WP_262069549.1">
    <property type="nucleotide sequence ID" value="NZ_JAMXOC010000016.1"/>
</dbReference>
<dbReference type="InterPro" id="IPR011060">
    <property type="entry name" value="RibuloseP-bd_barrel"/>
</dbReference>
<evidence type="ECO:0000256" key="6">
    <source>
        <dbReference type="ARBA" id="ARBA00022822"/>
    </source>
</evidence>
<evidence type="ECO:0000256" key="7">
    <source>
        <dbReference type="ARBA" id="ARBA00023141"/>
    </source>
</evidence>
<dbReference type="CDD" id="cd00405">
    <property type="entry name" value="PRAI"/>
    <property type="match status" value="1"/>
</dbReference>
<keyword evidence="7 9" id="KW-0057">Aromatic amino acid biosynthesis</keyword>
<dbReference type="EC" id="5.3.1.24" evidence="3 9"/>
<evidence type="ECO:0000256" key="2">
    <source>
        <dbReference type="ARBA" id="ARBA00004664"/>
    </source>
</evidence>
<dbReference type="Pfam" id="PF00697">
    <property type="entry name" value="PRAI"/>
    <property type="match status" value="1"/>
</dbReference>
<evidence type="ECO:0000259" key="10">
    <source>
        <dbReference type="Pfam" id="PF00697"/>
    </source>
</evidence>
<dbReference type="InterPro" id="IPR001240">
    <property type="entry name" value="PRAI_dom"/>
</dbReference>
<proteinExistence type="inferred from homology"/>
<evidence type="ECO:0000256" key="8">
    <source>
        <dbReference type="ARBA" id="ARBA00023235"/>
    </source>
</evidence>
<dbReference type="EMBL" id="JAMZFV010000016">
    <property type="protein sequence ID" value="MCP1110668.1"/>
    <property type="molecule type" value="Genomic_DNA"/>
</dbReference>
<dbReference type="PANTHER" id="PTHR42894">
    <property type="entry name" value="N-(5'-PHOSPHORIBOSYL)ANTHRANILATE ISOMERASE"/>
    <property type="match status" value="1"/>
</dbReference>
<dbReference type="InterPro" id="IPR013785">
    <property type="entry name" value="Aldolase_TIM"/>
</dbReference>
<dbReference type="HAMAP" id="MF_00135">
    <property type="entry name" value="PRAI"/>
    <property type="match status" value="1"/>
</dbReference>
<evidence type="ECO:0000313" key="11">
    <source>
        <dbReference type="EMBL" id="MCP1110668.1"/>
    </source>
</evidence>
<dbReference type="PANTHER" id="PTHR42894:SF1">
    <property type="entry name" value="N-(5'-PHOSPHORIBOSYL)ANTHRANILATE ISOMERASE"/>
    <property type="match status" value="1"/>
</dbReference>
<protein>
    <recommendedName>
        <fullName evidence="4 9">N-(5'-phosphoribosyl)anthranilate isomerase</fullName>
        <shortName evidence="9">PRAI</shortName>
        <ecNumber evidence="3 9">5.3.1.24</ecNumber>
    </recommendedName>
</protein>
<dbReference type="InterPro" id="IPR044643">
    <property type="entry name" value="TrpF_fam"/>
</dbReference>
<comment type="caution">
    <text evidence="11">The sequence shown here is derived from an EMBL/GenBank/DDBJ whole genome shotgun (WGS) entry which is preliminary data.</text>
</comment>
<comment type="catalytic activity">
    <reaction evidence="1 9">
        <text>N-(5-phospho-beta-D-ribosyl)anthranilate = 1-(2-carboxyphenylamino)-1-deoxy-D-ribulose 5-phosphate</text>
        <dbReference type="Rhea" id="RHEA:21540"/>
        <dbReference type="ChEBI" id="CHEBI:18277"/>
        <dbReference type="ChEBI" id="CHEBI:58613"/>
        <dbReference type="EC" id="5.3.1.24"/>
    </reaction>
</comment>
<accession>A0ABT1EJ07</accession>
<keyword evidence="12" id="KW-1185">Reference proteome</keyword>
<dbReference type="Gene3D" id="3.20.20.70">
    <property type="entry name" value="Aldolase class I"/>
    <property type="match status" value="1"/>
</dbReference>
<gene>
    <name evidence="9" type="primary">trpF</name>
    <name evidence="11" type="ORF">NK118_10430</name>
</gene>
<reference evidence="11 12" key="1">
    <citation type="journal article" date="2022" name="Genome Biol. Evol.">
        <title>Host diet, physiology and behaviors set the stage for Lachnospiraceae cladogenesis.</title>
        <authorList>
            <person name="Vera-Ponce De Leon A."/>
            <person name="Schneider M."/>
            <person name="Jahnes B.C."/>
            <person name="Sadowski V."/>
            <person name="Camuy-Velez L.A."/>
            <person name="Duan J."/>
            <person name="Sabree Z.L."/>
        </authorList>
    </citation>
    <scope>NUCLEOTIDE SEQUENCE [LARGE SCALE GENOMIC DNA]</scope>
    <source>
        <strain evidence="11 12">PAL227</strain>
    </source>
</reference>
<evidence type="ECO:0000256" key="5">
    <source>
        <dbReference type="ARBA" id="ARBA00022605"/>
    </source>
</evidence>
<sequence length="201" mass="22556">MAKVKICGITRPEEIAYGNAYQPDYIGFVFARSRRQVSLQKAQELRRQLDSRIQAVGVFVDEEFQKVVEAVETGAIQMIQLHGQEDEAYLKALRRRTSVPIIKALAVNSSLDIQKANESSGDYVLLDYRKPGSGRSFDWELLKGMTRAYFLAGGICSDNIEEALGLPGLLALDISSGVEKDGKKDESLIRDCIRRIRNDER</sequence>
<dbReference type="Proteomes" id="UP001523565">
    <property type="component" value="Unassembled WGS sequence"/>
</dbReference>
<feature type="domain" description="N-(5'phosphoribosyl) anthranilate isomerase (PRAI)" evidence="10">
    <location>
        <begin position="4"/>
        <end position="193"/>
    </location>
</feature>
<evidence type="ECO:0000256" key="1">
    <source>
        <dbReference type="ARBA" id="ARBA00001164"/>
    </source>
</evidence>
<evidence type="ECO:0000256" key="9">
    <source>
        <dbReference type="HAMAP-Rule" id="MF_00135"/>
    </source>
</evidence>
<keyword evidence="5 9" id="KW-0028">Amino-acid biosynthesis</keyword>
<organism evidence="11 12">
    <name type="scientific">Ohessyouella blattaphilus</name>
    <dbReference type="NCBI Taxonomy" id="2949333"/>
    <lineage>
        <taxon>Bacteria</taxon>
        <taxon>Bacillati</taxon>
        <taxon>Bacillota</taxon>
        <taxon>Clostridia</taxon>
        <taxon>Lachnospirales</taxon>
        <taxon>Lachnospiraceae</taxon>
        <taxon>Ohessyouella</taxon>
    </lineage>
</organism>
<evidence type="ECO:0000256" key="3">
    <source>
        <dbReference type="ARBA" id="ARBA00012572"/>
    </source>
</evidence>
<dbReference type="SUPFAM" id="SSF51366">
    <property type="entry name" value="Ribulose-phoshate binding barrel"/>
    <property type="match status" value="1"/>
</dbReference>
<comment type="similarity">
    <text evidence="9">Belongs to the TrpF family.</text>
</comment>
<comment type="pathway">
    <text evidence="2 9">Amino-acid biosynthesis; L-tryptophan biosynthesis; L-tryptophan from chorismate: step 3/5.</text>
</comment>
<evidence type="ECO:0000256" key="4">
    <source>
        <dbReference type="ARBA" id="ARBA00022272"/>
    </source>
</evidence>
<evidence type="ECO:0000313" key="12">
    <source>
        <dbReference type="Proteomes" id="UP001523565"/>
    </source>
</evidence>
<name>A0ABT1EJ07_9FIRM</name>